<evidence type="ECO:0000256" key="6">
    <source>
        <dbReference type="ARBA" id="ARBA00022857"/>
    </source>
</evidence>
<name>A0A5M6ISM2_9PROT</name>
<dbReference type="PANTHER" id="PTHR23026:SF90">
    <property type="entry name" value="IODOTYROSINE DEIODINASE 1"/>
    <property type="match status" value="1"/>
</dbReference>
<keyword evidence="6" id="KW-0521">NADP</keyword>
<keyword evidence="2" id="KW-0169">Cobalamin biosynthesis</keyword>
<dbReference type="Pfam" id="PF00881">
    <property type="entry name" value="Nitroreductase"/>
    <property type="match status" value="1"/>
</dbReference>
<dbReference type="GO" id="GO:0016705">
    <property type="term" value="F:oxidoreductase activity, acting on paired donors, with incorporation or reduction of molecular oxygen"/>
    <property type="evidence" value="ECO:0007669"/>
    <property type="project" value="UniProtKB-ARBA"/>
</dbReference>
<evidence type="ECO:0000256" key="1">
    <source>
        <dbReference type="ARBA" id="ARBA00011823"/>
    </source>
</evidence>
<dbReference type="Proteomes" id="UP000325255">
    <property type="component" value="Unassembled WGS sequence"/>
</dbReference>
<reference evidence="14 15" key="1">
    <citation type="submission" date="2019-09" db="EMBL/GenBank/DDBJ databases">
        <title>Genome sequence of Rhodovastum atsumiense, a diverse member of the Acetobacteraceae family of non-sulfur purple photosynthetic bacteria.</title>
        <authorList>
            <person name="Meyer T."/>
            <person name="Kyndt J."/>
        </authorList>
    </citation>
    <scope>NUCLEOTIDE SEQUENCE [LARGE SCALE GENOMIC DNA]</scope>
    <source>
        <strain evidence="14 15">DSM 21279</strain>
    </source>
</reference>
<evidence type="ECO:0000256" key="8">
    <source>
        <dbReference type="ARBA" id="ARBA00023027"/>
    </source>
</evidence>
<dbReference type="GO" id="GO:0102919">
    <property type="term" value="F:5,6-dimethylbenzimidazole synthase activity"/>
    <property type="evidence" value="ECO:0007669"/>
    <property type="project" value="UniProtKB-EC"/>
</dbReference>
<evidence type="ECO:0000256" key="7">
    <source>
        <dbReference type="ARBA" id="ARBA00023002"/>
    </source>
</evidence>
<accession>A0A5M6ISM2</accession>
<organism evidence="14 15">
    <name type="scientific">Rhodovastum atsumiense</name>
    <dbReference type="NCBI Taxonomy" id="504468"/>
    <lineage>
        <taxon>Bacteria</taxon>
        <taxon>Pseudomonadati</taxon>
        <taxon>Pseudomonadota</taxon>
        <taxon>Alphaproteobacteria</taxon>
        <taxon>Acetobacterales</taxon>
        <taxon>Acetobacteraceae</taxon>
        <taxon>Rhodovastum</taxon>
    </lineage>
</organism>
<dbReference type="CDD" id="cd02145">
    <property type="entry name" value="BluB"/>
    <property type="match status" value="1"/>
</dbReference>
<dbReference type="NCBIfam" id="TIGR02476">
    <property type="entry name" value="BluB"/>
    <property type="match status" value="1"/>
</dbReference>
<comment type="subunit">
    <text evidence="1">Homooctamer.</text>
</comment>
<evidence type="ECO:0000256" key="10">
    <source>
        <dbReference type="ARBA" id="ARBA00061097"/>
    </source>
</evidence>
<evidence type="ECO:0000313" key="15">
    <source>
        <dbReference type="Proteomes" id="UP000325255"/>
    </source>
</evidence>
<dbReference type="SUPFAM" id="SSF55469">
    <property type="entry name" value="FMN-dependent nitroreductase-like"/>
    <property type="match status" value="1"/>
</dbReference>
<dbReference type="InterPro" id="IPR012825">
    <property type="entry name" value="BluB"/>
</dbReference>
<dbReference type="InterPro" id="IPR029479">
    <property type="entry name" value="Nitroreductase"/>
</dbReference>
<comment type="catalytic activity">
    <reaction evidence="9">
        <text>FMNH2 + O2 = dialurate + 5,6-dimethylbenzimidazole + D-erythrose 4-phosphate + H(+)</text>
        <dbReference type="Rhea" id="RHEA:27345"/>
        <dbReference type="ChEBI" id="CHEBI:15378"/>
        <dbReference type="ChEBI" id="CHEBI:15379"/>
        <dbReference type="ChEBI" id="CHEBI:15890"/>
        <dbReference type="ChEBI" id="CHEBI:16897"/>
        <dbReference type="ChEBI" id="CHEBI:57618"/>
        <dbReference type="ChEBI" id="CHEBI:140629"/>
        <dbReference type="EC" id="1.13.11.79"/>
    </reaction>
</comment>
<evidence type="ECO:0000256" key="2">
    <source>
        <dbReference type="ARBA" id="ARBA00022573"/>
    </source>
</evidence>
<evidence type="ECO:0000256" key="3">
    <source>
        <dbReference type="ARBA" id="ARBA00022630"/>
    </source>
</evidence>
<feature type="domain" description="Nitroreductase" evidence="13">
    <location>
        <begin position="26"/>
        <end position="193"/>
    </location>
</feature>
<keyword evidence="8" id="KW-0520">NAD</keyword>
<evidence type="ECO:0000256" key="5">
    <source>
        <dbReference type="ARBA" id="ARBA00022741"/>
    </source>
</evidence>
<evidence type="ECO:0000256" key="11">
    <source>
        <dbReference type="ARBA" id="ARBA00066311"/>
    </source>
</evidence>
<evidence type="ECO:0000313" key="14">
    <source>
        <dbReference type="EMBL" id="KAA5611323.1"/>
    </source>
</evidence>
<keyword evidence="4" id="KW-0288">FMN</keyword>
<dbReference type="OrthoDB" id="9773807at2"/>
<dbReference type="InterPro" id="IPR000415">
    <property type="entry name" value="Nitroreductase-like"/>
</dbReference>
<evidence type="ECO:0000256" key="4">
    <source>
        <dbReference type="ARBA" id="ARBA00022643"/>
    </source>
</evidence>
<dbReference type="PANTHER" id="PTHR23026">
    <property type="entry name" value="NADPH NITROREDUCTASE"/>
    <property type="match status" value="1"/>
</dbReference>
<comment type="similarity">
    <text evidence="10">Belongs to the BluB family.</text>
</comment>
<keyword evidence="5" id="KW-0547">Nucleotide-binding</keyword>
<dbReference type="AlphaFoldDB" id="A0A5M6ISM2"/>
<dbReference type="RefSeq" id="WP_150041701.1">
    <property type="nucleotide sequence ID" value="NZ_OW485601.1"/>
</dbReference>
<evidence type="ECO:0000259" key="13">
    <source>
        <dbReference type="Pfam" id="PF00881"/>
    </source>
</evidence>
<keyword evidence="7 14" id="KW-0560">Oxidoreductase</keyword>
<evidence type="ECO:0000256" key="9">
    <source>
        <dbReference type="ARBA" id="ARBA00051314"/>
    </source>
</evidence>
<dbReference type="FunFam" id="3.40.109.10:FF:000013">
    <property type="entry name" value="5,6-dimethylbenzimidazole synthase"/>
    <property type="match status" value="1"/>
</dbReference>
<gene>
    <name evidence="14" type="primary">bluB</name>
    <name evidence="14" type="ORF">F1189_15360</name>
</gene>
<evidence type="ECO:0000256" key="12">
    <source>
        <dbReference type="ARBA" id="ARBA00068702"/>
    </source>
</evidence>
<dbReference type="EC" id="1.13.11.79" evidence="11"/>
<keyword evidence="15" id="KW-1185">Reference proteome</keyword>
<dbReference type="InterPro" id="IPR050627">
    <property type="entry name" value="Nitroreductase/BluB"/>
</dbReference>
<dbReference type="GO" id="GO:0000166">
    <property type="term" value="F:nucleotide binding"/>
    <property type="evidence" value="ECO:0007669"/>
    <property type="project" value="UniProtKB-KW"/>
</dbReference>
<proteinExistence type="inferred from homology"/>
<sequence>MTTADAALTEAAPLPAPERAGIYRAILTRRDVRSQFRPDPVPDAVLSRVLTAAHHAPSVGFMQPWDFLVLRDPEVRRRVHDLFLKANEEAAAMFPPERQALYRSLKLEGIMQAPVNLCITCDPDRAGPVVIGRTHIREMDSYSAVCAVQNLWLAARAEGLGVGWVSILDQDALRRTLGIPAPVVPIAYLCLGWVEGYHPRPELELVGWRQRLPIEQVVRFDGWQDEGRRQDPLLRQLHDDAQAVAENRFLDERLDP</sequence>
<keyword evidence="3" id="KW-0285">Flavoprotein</keyword>
<protein>
    <recommendedName>
        <fullName evidence="12">5,6-dimethylbenzimidazole synthase</fullName>
        <ecNumber evidence="11">1.13.11.79</ecNumber>
    </recommendedName>
</protein>
<dbReference type="Gene3D" id="3.40.109.10">
    <property type="entry name" value="NADH Oxidase"/>
    <property type="match status" value="1"/>
</dbReference>
<dbReference type="EMBL" id="VWPK01000022">
    <property type="protein sequence ID" value="KAA5611323.1"/>
    <property type="molecule type" value="Genomic_DNA"/>
</dbReference>
<dbReference type="GO" id="GO:0009236">
    <property type="term" value="P:cobalamin biosynthetic process"/>
    <property type="evidence" value="ECO:0007669"/>
    <property type="project" value="UniProtKB-KW"/>
</dbReference>
<comment type="caution">
    <text evidence="14">The sequence shown here is derived from an EMBL/GenBank/DDBJ whole genome shotgun (WGS) entry which is preliminary data.</text>
</comment>